<sequence length="171" mass="19587">MKIRKYIDEKTIEERIIRLADEISADYKGSDPIIISVLKGAFVFTADLIRKLKFMPKIDFIRVESYGSSTVSSGKIEKKTDLSIDVKGKDVLIIEDIADTGLTIQYLIGYLNSLGARSVKVCVLLNKKEKNRKVRIDYYGFEIENQFVVGYGLDFDQKYRNLPYIGILEKE</sequence>
<organism evidence="17 18">
    <name type="scientific">candidate division TA06 bacterium</name>
    <dbReference type="NCBI Taxonomy" id="2250710"/>
    <lineage>
        <taxon>Bacteria</taxon>
        <taxon>Bacteria division TA06</taxon>
    </lineage>
</organism>
<feature type="domain" description="Phosphoribosyltransferase" evidence="16">
    <location>
        <begin position="10"/>
        <end position="155"/>
    </location>
</feature>
<dbReference type="InterPro" id="IPR000836">
    <property type="entry name" value="PRTase_dom"/>
</dbReference>
<dbReference type="Gene3D" id="3.40.50.2020">
    <property type="match status" value="1"/>
</dbReference>
<keyword evidence="6 15" id="KW-0963">Cytoplasm</keyword>
<evidence type="ECO:0000256" key="6">
    <source>
        <dbReference type="ARBA" id="ARBA00022490"/>
    </source>
</evidence>
<evidence type="ECO:0000256" key="15">
    <source>
        <dbReference type="RuleBase" id="RU364099"/>
    </source>
</evidence>
<evidence type="ECO:0000256" key="9">
    <source>
        <dbReference type="ARBA" id="ARBA00022723"/>
    </source>
</evidence>
<evidence type="ECO:0000256" key="1">
    <source>
        <dbReference type="ARBA" id="ARBA00001946"/>
    </source>
</evidence>
<dbReference type="NCBIfam" id="TIGR01203">
    <property type="entry name" value="HGPRTase"/>
    <property type="match status" value="1"/>
</dbReference>
<evidence type="ECO:0000256" key="10">
    <source>
        <dbReference type="ARBA" id="ARBA00022726"/>
    </source>
</evidence>
<evidence type="ECO:0000256" key="5">
    <source>
        <dbReference type="ARBA" id="ARBA00011895"/>
    </source>
</evidence>
<dbReference type="UniPathway" id="UPA00591">
    <property type="reaction ID" value="UER00648"/>
</dbReference>
<evidence type="ECO:0000313" key="18">
    <source>
        <dbReference type="Proteomes" id="UP000282321"/>
    </source>
</evidence>
<name>A0A660S786_UNCT6</name>
<dbReference type="EC" id="2.4.2.8" evidence="5 15"/>
<dbReference type="GO" id="GO:0004422">
    <property type="term" value="F:hypoxanthine phosphoribosyltransferase activity"/>
    <property type="evidence" value="ECO:0007669"/>
    <property type="project" value="InterPro"/>
</dbReference>
<keyword evidence="12 15" id="KW-0460">Magnesium</keyword>
<dbReference type="InterPro" id="IPR050408">
    <property type="entry name" value="HGPRT"/>
</dbReference>
<dbReference type="GO" id="GO:0032263">
    <property type="term" value="P:GMP salvage"/>
    <property type="evidence" value="ECO:0007669"/>
    <property type="project" value="TreeGrafter"/>
</dbReference>
<dbReference type="GO" id="GO:0046100">
    <property type="term" value="P:hypoxanthine metabolic process"/>
    <property type="evidence" value="ECO:0007669"/>
    <property type="project" value="TreeGrafter"/>
</dbReference>
<evidence type="ECO:0000256" key="14">
    <source>
        <dbReference type="ARBA" id="ARBA00049402"/>
    </source>
</evidence>
<dbReference type="GO" id="GO:0052657">
    <property type="term" value="F:guanine phosphoribosyltransferase activity"/>
    <property type="evidence" value="ECO:0007669"/>
    <property type="project" value="UniProtKB-ARBA"/>
</dbReference>
<proteinExistence type="inferred from homology"/>
<evidence type="ECO:0000256" key="8">
    <source>
        <dbReference type="ARBA" id="ARBA00022679"/>
    </source>
</evidence>
<protein>
    <recommendedName>
        <fullName evidence="5 15">Hypoxanthine phosphoribosyltransferase</fullName>
        <ecNumber evidence="5 15">2.4.2.8</ecNumber>
    </recommendedName>
</protein>
<evidence type="ECO:0000256" key="12">
    <source>
        <dbReference type="ARBA" id="ARBA00022842"/>
    </source>
</evidence>
<comment type="cofactor">
    <cofactor evidence="1 15">
        <name>Mg(2+)</name>
        <dbReference type="ChEBI" id="CHEBI:18420"/>
    </cofactor>
</comment>
<reference evidence="17 18" key="1">
    <citation type="submission" date="2018-06" db="EMBL/GenBank/DDBJ databases">
        <title>Extensive metabolic versatility and redundancy in microbially diverse, dynamic hydrothermal sediments.</title>
        <authorList>
            <person name="Dombrowski N."/>
            <person name="Teske A."/>
            <person name="Baker B.J."/>
        </authorList>
    </citation>
    <scope>NUCLEOTIDE SEQUENCE [LARGE SCALE GENOMIC DNA]</scope>
    <source>
        <strain evidence="17">B35_G9</strain>
    </source>
</reference>
<keyword evidence="7 15" id="KW-0328">Glycosyltransferase</keyword>
<dbReference type="Proteomes" id="UP000282321">
    <property type="component" value="Unassembled WGS sequence"/>
</dbReference>
<evidence type="ECO:0000313" key="17">
    <source>
        <dbReference type="EMBL" id="RKX65040.1"/>
    </source>
</evidence>
<keyword evidence="9 15" id="KW-0479">Metal-binding</keyword>
<dbReference type="GO" id="GO:0032264">
    <property type="term" value="P:IMP salvage"/>
    <property type="evidence" value="ECO:0007669"/>
    <property type="project" value="UniProtKB-UniPathway"/>
</dbReference>
<evidence type="ECO:0000256" key="4">
    <source>
        <dbReference type="ARBA" id="ARBA00008391"/>
    </source>
</evidence>
<dbReference type="GO" id="GO:0000287">
    <property type="term" value="F:magnesium ion binding"/>
    <property type="evidence" value="ECO:0007669"/>
    <property type="project" value="TreeGrafter"/>
</dbReference>
<comment type="caution">
    <text evidence="17">The sequence shown here is derived from an EMBL/GenBank/DDBJ whole genome shotgun (WGS) entry which is preliminary data.</text>
</comment>
<dbReference type="InterPro" id="IPR005904">
    <property type="entry name" value="Hxn_phspho_trans"/>
</dbReference>
<evidence type="ECO:0000256" key="13">
    <source>
        <dbReference type="ARBA" id="ARBA00048811"/>
    </source>
</evidence>
<evidence type="ECO:0000256" key="11">
    <source>
        <dbReference type="ARBA" id="ARBA00022741"/>
    </source>
</evidence>
<comment type="catalytic activity">
    <reaction evidence="14">
        <text>IMP + diphosphate = hypoxanthine + 5-phospho-alpha-D-ribose 1-diphosphate</text>
        <dbReference type="Rhea" id="RHEA:17973"/>
        <dbReference type="ChEBI" id="CHEBI:17368"/>
        <dbReference type="ChEBI" id="CHEBI:33019"/>
        <dbReference type="ChEBI" id="CHEBI:58017"/>
        <dbReference type="ChEBI" id="CHEBI:58053"/>
        <dbReference type="EC" id="2.4.2.8"/>
    </reaction>
    <physiologicalReaction direction="right-to-left" evidence="14">
        <dbReference type="Rhea" id="RHEA:17975"/>
    </physiologicalReaction>
</comment>
<dbReference type="FunFam" id="3.40.50.2020:FF:000006">
    <property type="entry name" value="Hypoxanthine phosphoribosyltransferase"/>
    <property type="match status" value="1"/>
</dbReference>
<dbReference type="Pfam" id="PF00156">
    <property type="entry name" value="Pribosyltran"/>
    <property type="match status" value="1"/>
</dbReference>
<dbReference type="GO" id="GO:0006178">
    <property type="term" value="P:guanine salvage"/>
    <property type="evidence" value="ECO:0007669"/>
    <property type="project" value="TreeGrafter"/>
</dbReference>
<keyword evidence="8 15" id="KW-0808">Transferase</keyword>
<dbReference type="PANTHER" id="PTHR43340">
    <property type="entry name" value="HYPOXANTHINE-GUANINE PHOSPHORIBOSYLTRANSFERASE"/>
    <property type="match status" value="1"/>
</dbReference>
<keyword evidence="10 15" id="KW-0660">Purine salvage</keyword>
<dbReference type="CDD" id="cd06223">
    <property type="entry name" value="PRTases_typeI"/>
    <property type="match status" value="1"/>
</dbReference>
<accession>A0A660S786</accession>
<comment type="pathway">
    <text evidence="3 15">Purine metabolism; IMP biosynthesis via salvage pathway; IMP from hypoxanthine: step 1/1.</text>
</comment>
<dbReference type="AlphaFoldDB" id="A0A660S786"/>
<comment type="similarity">
    <text evidence="4 15">Belongs to the purine/pyrimidine phosphoribosyltransferase family.</text>
</comment>
<dbReference type="GO" id="GO:0006166">
    <property type="term" value="P:purine ribonucleoside salvage"/>
    <property type="evidence" value="ECO:0007669"/>
    <property type="project" value="UniProtKB-KW"/>
</dbReference>
<comment type="subcellular location">
    <subcellularLocation>
        <location evidence="2 15">Cytoplasm</location>
    </subcellularLocation>
</comment>
<evidence type="ECO:0000259" key="16">
    <source>
        <dbReference type="Pfam" id="PF00156"/>
    </source>
</evidence>
<dbReference type="EMBL" id="QNBC01000114">
    <property type="protein sequence ID" value="RKX65040.1"/>
    <property type="molecule type" value="Genomic_DNA"/>
</dbReference>
<dbReference type="InterPro" id="IPR029057">
    <property type="entry name" value="PRTase-like"/>
</dbReference>
<dbReference type="GO" id="GO:0005829">
    <property type="term" value="C:cytosol"/>
    <property type="evidence" value="ECO:0007669"/>
    <property type="project" value="TreeGrafter"/>
</dbReference>
<dbReference type="GO" id="GO:0000166">
    <property type="term" value="F:nucleotide binding"/>
    <property type="evidence" value="ECO:0007669"/>
    <property type="project" value="UniProtKB-KW"/>
</dbReference>
<dbReference type="PANTHER" id="PTHR43340:SF1">
    <property type="entry name" value="HYPOXANTHINE PHOSPHORIBOSYLTRANSFERASE"/>
    <property type="match status" value="1"/>
</dbReference>
<evidence type="ECO:0000256" key="2">
    <source>
        <dbReference type="ARBA" id="ARBA00004496"/>
    </source>
</evidence>
<gene>
    <name evidence="17" type="primary">hpt</name>
    <name evidence="17" type="ORF">DRP44_07160</name>
</gene>
<evidence type="ECO:0000256" key="3">
    <source>
        <dbReference type="ARBA" id="ARBA00004669"/>
    </source>
</evidence>
<keyword evidence="11 15" id="KW-0547">Nucleotide-binding</keyword>
<comment type="catalytic activity">
    <reaction evidence="13">
        <text>GMP + diphosphate = guanine + 5-phospho-alpha-D-ribose 1-diphosphate</text>
        <dbReference type="Rhea" id="RHEA:25424"/>
        <dbReference type="ChEBI" id="CHEBI:16235"/>
        <dbReference type="ChEBI" id="CHEBI:33019"/>
        <dbReference type="ChEBI" id="CHEBI:58017"/>
        <dbReference type="ChEBI" id="CHEBI:58115"/>
        <dbReference type="EC" id="2.4.2.8"/>
    </reaction>
    <physiologicalReaction direction="right-to-left" evidence="13">
        <dbReference type="Rhea" id="RHEA:25426"/>
    </physiologicalReaction>
</comment>
<dbReference type="SUPFAM" id="SSF53271">
    <property type="entry name" value="PRTase-like"/>
    <property type="match status" value="1"/>
</dbReference>
<evidence type="ECO:0000256" key="7">
    <source>
        <dbReference type="ARBA" id="ARBA00022676"/>
    </source>
</evidence>